<feature type="coiled-coil region" evidence="1">
    <location>
        <begin position="89"/>
        <end position="280"/>
    </location>
</feature>
<comment type="caution">
    <text evidence="5">The sequence shown here is derived from an EMBL/GenBank/DDBJ whole genome shotgun (WGS) entry which is preliminary data.</text>
</comment>
<dbReference type="InterPro" id="IPR058610">
    <property type="entry name" value="WIT1_2_N"/>
</dbReference>
<feature type="compositionally biased region" description="Basic and acidic residues" evidence="2">
    <location>
        <begin position="1287"/>
        <end position="1301"/>
    </location>
</feature>
<accession>A0AAN8URV8</accession>
<feature type="coiled-coil region" evidence="1">
    <location>
        <begin position="617"/>
        <end position="651"/>
    </location>
</feature>
<keyword evidence="3" id="KW-0812">Transmembrane</keyword>
<feature type="coiled-coil region" evidence="1">
    <location>
        <begin position="1107"/>
        <end position="1197"/>
    </location>
</feature>
<feature type="region of interest" description="Disordered" evidence="2">
    <location>
        <begin position="1287"/>
        <end position="1339"/>
    </location>
</feature>
<keyword evidence="3" id="KW-0472">Membrane</keyword>
<dbReference type="EMBL" id="JBAMMX010000022">
    <property type="protein sequence ID" value="KAK6918034.1"/>
    <property type="molecule type" value="Genomic_DNA"/>
</dbReference>
<evidence type="ECO:0000313" key="6">
    <source>
        <dbReference type="Proteomes" id="UP001370490"/>
    </source>
</evidence>
<dbReference type="Proteomes" id="UP001370490">
    <property type="component" value="Unassembled WGS sequence"/>
</dbReference>
<evidence type="ECO:0000259" key="4">
    <source>
        <dbReference type="Pfam" id="PF26581"/>
    </source>
</evidence>
<feature type="compositionally biased region" description="Polar residues" evidence="2">
    <location>
        <begin position="1324"/>
        <end position="1338"/>
    </location>
</feature>
<dbReference type="Pfam" id="PF26581">
    <property type="entry name" value="WIT1_2_N"/>
    <property type="match status" value="1"/>
</dbReference>
<proteinExistence type="predicted"/>
<sequence length="1367" mass="154386">MFDWRLLQLTNGDMIEDRKKKKEEEETVLDGEFIKVDKDSFDVKEGSLSHSHDTPSVLEPSSSNSTATTTATRELLESQEKVHELGLELVRISEALKQSESENALLKEEVLLTKGELEQGGRKFEHLDLDHKKLQQQIIEAEEKYNLQLNALQEALQALEAKDKELTDIKESSDRLSLELQDSLKKMQQLEQELQSSAGKAMKFEQLCQESGKHAESETQRALEFEKMLQVAKLSAKEMEDQMATLQEELKNLYEKIAENQKVEEALKGTTAELSAAQEELRLSKFHALEIEQKLFSKEGLIKELSEELELKKASEYQLKEDISALQNLLSSTKEDLRVKVSELEEIKLELQEEVKQKEEIKVGYESQEAQLVKVQEELASITQERGSLEAAIADLTSNAAMMKELCADLEQKLKLSDENFRKTDSLLSQALSNNTELEHKLKSLEELHHESGNAAATAAQRSLELEDLVKASTVAAEEAQLQLQALETRSILAEQKNAQLGQQLNLVELKYADAERELKDCREKMSELSIALKEVEDEKKKMNGQMQLYEEKIAELESALEVSSTRHSQLEVELKSLNDKCAKHEGHANTHYQRALELEDLMKITHSKVEDFSKREQELELLLETEKFRIQELEAQISTLQQKCMHAEEESDMYSAKASELAAELQASLSKASNLEASLQLVNEKERELTDSLNTLTEEKKGLEEASNNSNKKLAEVENTLEVLRNELSFTQGKLESIEKDLVASGIQESKIMEKLKSAEEQLQQQERVLEQATSRNMELESLHETLAKDSELKLQEAMVNFTSKDTEAKTLYEKLQTLEDKVKSYEVQIVEATEVSAALKKELEQSLMKLGALETTNRELQTKISEEETKVAQSYSENELLVETNSQLNSKVNELEELLSSATNEKEMVTEQLASHVKTIADLTDQHSKVSELHSIEQARSIDVEIQLQEAMQKYMQKDSESKDLHEKLIALEAQIKEHEAKACDASETADVRKAELEETLLKLRDLESVVEQLQSKADHFQTQSEGLAEENLKLTQELAEYESKMNDLEGKLSEALLEKDGTVEQLNHSKKAIEDLTQQLSLEGQKLQSRVCTSFFFSSCFEKAQKLQSQVVSLIEEKNLLNETYQDAKQELQAVILQLEGQLKEHKANEDSLKADMENIKAESAEKTALQTRCKELEDQLVKAEARLREEVENVRSAAAVREAELTLSLEAHAQKLCDRDSLSEQVLQLQKDLSLAQATISEQKEASSKDKLENEAKNQQVILLEKQLKELEKKLQLAAANLKEKDGGDEKEVKSREIGASISTPTSVRRKSKKKLEAASGQTPSPPETQTKGTDVSPAMTFKFVVGVALVSIIVGIILGKRY</sequence>
<gene>
    <name evidence="5" type="ORF">RJ641_016456</name>
</gene>
<keyword evidence="3" id="KW-1133">Transmembrane helix</keyword>
<evidence type="ECO:0000256" key="3">
    <source>
        <dbReference type="SAM" id="Phobius"/>
    </source>
</evidence>
<evidence type="ECO:0000256" key="2">
    <source>
        <dbReference type="SAM" id="MobiDB-lite"/>
    </source>
</evidence>
<feature type="compositionally biased region" description="Basic and acidic residues" evidence="2">
    <location>
        <begin position="44"/>
        <end position="53"/>
    </location>
</feature>
<protein>
    <recommendedName>
        <fullName evidence="4">WIT1/2 N-terminal helical bundle domain-containing protein</fullName>
    </recommendedName>
</protein>
<dbReference type="PANTHER" id="PTHR43049">
    <property type="entry name" value="EARLY ENDOSOME ANTIGEN"/>
    <property type="match status" value="1"/>
</dbReference>
<feature type="transmembrane region" description="Helical" evidence="3">
    <location>
        <begin position="1344"/>
        <end position="1364"/>
    </location>
</feature>
<keyword evidence="6" id="KW-1185">Reference proteome</keyword>
<evidence type="ECO:0000256" key="1">
    <source>
        <dbReference type="SAM" id="Coils"/>
    </source>
</evidence>
<feature type="coiled-coil region" evidence="1">
    <location>
        <begin position="964"/>
        <end position="1061"/>
    </location>
</feature>
<name>A0AAN8URV8_9MAGN</name>
<dbReference type="PANTHER" id="PTHR43049:SF1">
    <property type="entry name" value="EARLY ENDOSOME ANTIGEN"/>
    <property type="match status" value="1"/>
</dbReference>
<organism evidence="5 6">
    <name type="scientific">Dillenia turbinata</name>
    <dbReference type="NCBI Taxonomy" id="194707"/>
    <lineage>
        <taxon>Eukaryota</taxon>
        <taxon>Viridiplantae</taxon>
        <taxon>Streptophyta</taxon>
        <taxon>Embryophyta</taxon>
        <taxon>Tracheophyta</taxon>
        <taxon>Spermatophyta</taxon>
        <taxon>Magnoliopsida</taxon>
        <taxon>eudicotyledons</taxon>
        <taxon>Gunneridae</taxon>
        <taxon>Pentapetalae</taxon>
        <taxon>Dilleniales</taxon>
        <taxon>Dilleniaceae</taxon>
        <taxon>Dillenia</taxon>
    </lineage>
</organism>
<evidence type="ECO:0000313" key="5">
    <source>
        <dbReference type="EMBL" id="KAK6918034.1"/>
    </source>
</evidence>
<reference evidence="5 6" key="1">
    <citation type="submission" date="2023-12" db="EMBL/GenBank/DDBJ databases">
        <title>A high-quality genome assembly for Dillenia turbinata (Dilleniales).</title>
        <authorList>
            <person name="Chanderbali A."/>
        </authorList>
    </citation>
    <scope>NUCLEOTIDE SEQUENCE [LARGE SCALE GENOMIC DNA]</scope>
    <source>
        <strain evidence="5">LSX21</strain>
        <tissue evidence="5">Leaf</tissue>
    </source>
</reference>
<feature type="region of interest" description="Disordered" evidence="2">
    <location>
        <begin position="44"/>
        <end position="69"/>
    </location>
</feature>
<feature type="coiled-coil region" evidence="1">
    <location>
        <begin position="680"/>
        <end position="914"/>
    </location>
</feature>
<keyword evidence="1" id="KW-0175">Coiled coil</keyword>
<feature type="domain" description="WIT1/2 N-terminal helical bundle" evidence="4">
    <location>
        <begin position="169"/>
        <end position="299"/>
    </location>
</feature>
<dbReference type="SUPFAM" id="SSF57997">
    <property type="entry name" value="Tropomyosin"/>
    <property type="match status" value="2"/>
</dbReference>
<feature type="coiled-coil region" evidence="1">
    <location>
        <begin position="334"/>
        <end position="588"/>
    </location>
</feature>